<feature type="region of interest" description="Disordered" evidence="1">
    <location>
        <begin position="66"/>
        <end position="90"/>
    </location>
</feature>
<dbReference type="EMBL" id="ASPP01010032">
    <property type="protein sequence ID" value="ETO23335.1"/>
    <property type="molecule type" value="Genomic_DNA"/>
</dbReference>
<proteinExistence type="predicted"/>
<organism evidence="2 3">
    <name type="scientific">Reticulomyxa filosa</name>
    <dbReference type="NCBI Taxonomy" id="46433"/>
    <lineage>
        <taxon>Eukaryota</taxon>
        <taxon>Sar</taxon>
        <taxon>Rhizaria</taxon>
        <taxon>Retaria</taxon>
        <taxon>Foraminifera</taxon>
        <taxon>Monothalamids</taxon>
        <taxon>Reticulomyxidae</taxon>
        <taxon>Reticulomyxa</taxon>
    </lineage>
</organism>
<name>X6NAL3_RETFI</name>
<reference evidence="2 3" key="1">
    <citation type="journal article" date="2013" name="Curr. Biol.">
        <title>The Genome of the Foraminiferan Reticulomyxa filosa.</title>
        <authorList>
            <person name="Glockner G."/>
            <person name="Hulsmann N."/>
            <person name="Schleicher M."/>
            <person name="Noegel A.A."/>
            <person name="Eichinger L."/>
            <person name="Gallinger C."/>
            <person name="Pawlowski J."/>
            <person name="Sierra R."/>
            <person name="Euteneuer U."/>
            <person name="Pillet L."/>
            <person name="Moustafa A."/>
            <person name="Platzer M."/>
            <person name="Groth M."/>
            <person name="Szafranski K."/>
            <person name="Schliwa M."/>
        </authorList>
    </citation>
    <scope>NUCLEOTIDE SEQUENCE [LARGE SCALE GENOMIC DNA]</scope>
</reference>
<evidence type="ECO:0000313" key="2">
    <source>
        <dbReference type="EMBL" id="ETO23335.1"/>
    </source>
</evidence>
<evidence type="ECO:0000256" key="1">
    <source>
        <dbReference type="SAM" id="MobiDB-lite"/>
    </source>
</evidence>
<accession>X6NAL3</accession>
<comment type="caution">
    <text evidence="2">The sequence shown here is derived from an EMBL/GenBank/DDBJ whole genome shotgun (WGS) entry which is preliminary data.</text>
</comment>
<dbReference type="AlphaFoldDB" id="X6NAL3"/>
<protein>
    <submittedName>
        <fullName evidence="2">Uncharacterized protein</fullName>
    </submittedName>
</protein>
<dbReference type="Proteomes" id="UP000023152">
    <property type="component" value="Unassembled WGS sequence"/>
</dbReference>
<keyword evidence="3" id="KW-1185">Reference proteome</keyword>
<evidence type="ECO:0000313" key="3">
    <source>
        <dbReference type="Proteomes" id="UP000023152"/>
    </source>
</evidence>
<gene>
    <name evidence="2" type="ORF">RFI_13848</name>
</gene>
<sequence>MHLHKELIKRRICELQNQETRYCNNEHLQNKCNIQASKYRTTHHGQQIKDDNQHKFALVLFMSRRPDDPKAPIHSTKKNQSRNSSQDSKVAPFERLEFEADRSTVRMKTSVTSIAPQKLGSSWKAMENHCDNTLNRRWYFGHNRCIDCLAGANWYWDIETQGSGLVLVDFEMKRFFIFFFLIDFLQITIKKKCPKG</sequence>